<protein>
    <submittedName>
        <fullName evidence="2">Uncharacterized protein</fullName>
    </submittedName>
</protein>
<dbReference type="EMBL" id="LXQA010122036">
    <property type="protein sequence ID" value="MCI20862.1"/>
    <property type="molecule type" value="Genomic_DNA"/>
</dbReference>
<dbReference type="AlphaFoldDB" id="A0A392QAF7"/>
<proteinExistence type="predicted"/>
<sequence>MGLIKESEIQAQPSAQQVEDLPSQKGTEEIQPDPTQSKPEVEVPPTNEDPTPAQVELQGACVIEPSNMAQHDAITTNAPNESDLNPEDSRPTDDDQKQPQVSQEDQAKNVEPTSSDD</sequence>
<evidence type="ECO:0000313" key="2">
    <source>
        <dbReference type="EMBL" id="MCI20862.1"/>
    </source>
</evidence>
<feature type="non-terminal residue" evidence="2">
    <location>
        <position position="117"/>
    </location>
</feature>
<evidence type="ECO:0000256" key="1">
    <source>
        <dbReference type="SAM" id="MobiDB-lite"/>
    </source>
</evidence>
<organism evidence="2 3">
    <name type="scientific">Trifolium medium</name>
    <dbReference type="NCBI Taxonomy" id="97028"/>
    <lineage>
        <taxon>Eukaryota</taxon>
        <taxon>Viridiplantae</taxon>
        <taxon>Streptophyta</taxon>
        <taxon>Embryophyta</taxon>
        <taxon>Tracheophyta</taxon>
        <taxon>Spermatophyta</taxon>
        <taxon>Magnoliopsida</taxon>
        <taxon>eudicotyledons</taxon>
        <taxon>Gunneridae</taxon>
        <taxon>Pentapetalae</taxon>
        <taxon>rosids</taxon>
        <taxon>fabids</taxon>
        <taxon>Fabales</taxon>
        <taxon>Fabaceae</taxon>
        <taxon>Papilionoideae</taxon>
        <taxon>50 kb inversion clade</taxon>
        <taxon>NPAAA clade</taxon>
        <taxon>Hologalegina</taxon>
        <taxon>IRL clade</taxon>
        <taxon>Trifolieae</taxon>
        <taxon>Trifolium</taxon>
    </lineage>
</organism>
<evidence type="ECO:0000313" key="3">
    <source>
        <dbReference type="Proteomes" id="UP000265520"/>
    </source>
</evidence>
<comment type="caution">
    <text evidence="2">The sequence shown here is derived from an EMBL/GenBank/DDBJ whole genome shotgun (WGS) entry which is preliminary data.</text>
</comment>
<keyword evidence="3" id="KW-1185">Reference proteome</keyword>
<name>A0A392QAF7_9FABA</name>
<dbReference type="Proteomes" id="UP000265520">
    <property type="component" value="Unassembled WGS sequence"/>
</dbReference>
<feature type="compositionally biased region" description="Basic and acidic residues" evidence="1">
    <location>
        <begin position="87"/>
        <end position="97"/>
    </location>
</feature>
<accession>A0A392QAF7</accession>
<feature type="region of interest" description="Disordered" evidence="1">
    <location>
        <begin position="1"/>
        <end position="117"/>
    </location>
</feature>
<feature type="compositionally biased region" description="Polar residues" evidence="1">
    <location>
        <begin position="67"/>
        <end position="83"/>
    </location>
</feature>
<reference evidence="2 3" key="1">
    <citation type="journal article" date="2018" name="Front. Plant Sci.">
        <title>Red Clover (Trifolium pratense) and Zigzag Clover (T. medium) - A Picture of Genomic Similarities and Differences.</title>
        <authorList>
            <person name="Dluhosova J."/>
            <person name="Istvanek J."/>
            <person name="Nedelnik J."/>
            <person name="Repkova J."/>
        </authorList>
    </citation>
    <scope>NUCLEOTIDE SEQUENCE [LARGE SCALE GENOMIC DNA]</scope>
    <source>
        <strain evidence="3">cv. 10/8</strain>
        <tissue evidence="2">Leaf</tissue>
    </source>
</reference>